<dbReference type="PANTHER" id="PTHR11079">
    <property type="entry name" value="CYTOSINE DEAMINASE FAMILY MEMBER"/>
    <property type="match status" value="1"/>
</dbReference>
<feature type="chain" id="PRO_5018994290" evidence="1">
    <location>
        <begin position="24"/>
        <end position="243"/>
    </location>
</feature>
<proteinExistence type="predicted"/>
<dbReference type="AlphaFoldDB" id="A0A418LYB5"/>
<keyword evidence="4" id="KW-1185">Reference proteome</keyword>
<name>A0A418LYB5_9BACT</name>
<dbReference type="Proteomes" id="UP000283523">
    <property type="component" value="Unassembled WGS sequence"/>
</dbReference>
<gene>
    <name evidence="3" type="ORF">DYU11_28840</name>
</gene>
<dbReference type="CDD" id="cd01285">
    <property type="entry name" value="nucleoside_deaminase"/>
    <property type="match status" value="1"/>
</dbReference>
<accession>A0A418LYB5</accession>
<evidence type="ECO:0000259" key="2">
    <source>
        <dbReference type="PROSITE" id="PS51747"/>
    </source>
</evidence>
<evidence type="ECO:0000313" key="4">
    <source>
        <dbReference type="Proteomes" id="UP000283523"/>
    </source>
</evidence>
<dbReference type="PANTHER" id="PTHR11079:SF162">
    <property type="entry name" value="RIBOFLAVIN BIOSYNTHESIS PROTEIN PYRD, CHLOROPLASTIC"/>
    <property type="match status" value="1"/>
</dbReference>
<keyword evidence="1" id="KW-0732">Signal</keyword>
<feature type="domain" description="CMP/dCMP-type deaminase" evidence="2">
    <location>
        <begin position="78"/>
        <end position="206"/>
    </location>
</feature>
<protein>
    <submittedName>
        <fullName evidence="3">Nucleoside deaminase</fullName>
    </submittedName>
</protein>
<dbReference type="EMBL" id="QXED01000012">
    <property type="protein sequence ID" value="RIV18249.1"/>
    <property type="molecule type" value="Genomic_DNA"/>
</dbReference>
<reference evidence="3 4" key="1">
    <citation type="submission" date="2018-08" db="EMBL/GenBank/DDBJ databases">
        <title>Fibrisoma montanum sp. nov., isolated from Danxia mountain soil.</title>
        <authorList>
            <person name="Huang Y."/>
        </authorList>
    </citation>
    <scope>NUCLEOTIDE SEQUENCE [LARGE SCALE GENOMIC DNA]</scope>
    <source>
        <strain evidence="3 4">HYT19</strain>
    </source>
</reference>
<evidence type="ECO:0000256" key="1">
    <source>
        <dbReference type="SAM" id="SignalP"/>
    </source>
</evidence>
<sequence length="243" mass="26623">MTNLLRTTWLLVALFCVIKSASAMPTDSLDQENVTPDRATLLRKLQALPCGIRAADSKAAVLQKIESYLAGYQPDPAFPEDAYAKAAVEQALKGAKTGGYGIGAVLVDSRGKILHGAYNEQLQTGRSDLHAEMAVLTQFETLPRFKKYQSKGNFTGEGNTIYTEQLTLYTSAEPCPMCFIRVAIAGVETRYVTTGPDDGMNARASCLPPFWYQLSQKHKVQAAQSAPVLQKMAHCLFYSFLLD</sequence>
<feature type="signal peptide" evidence="1">
    <location>
        <begin position="1"/>
        <end position="23"/>
    </location>
</feature>
<dbReference type="GO" id="GO:0008835">
    <property type="term" value="F:diaminohydroxyphosphoribosylaminopyrimidine deaminase activity"/>
    <property type="evidence" value="ECO:0007669"/>
    <property type="project" value="TreeGrafter"/>
</dbReference>
<dbReference type="SUPFAM" id="SSF53927">
    <property type="entry name" value="Cytidine deaminase-like"/>
    <property type="match status" value="1"/>
</dbReference>
<dbReference type="PROSITE" id="PS51747">
    <property type="entry name" value="CYT_DCMP_DEAMINASES_2"/>
    <property type="match status" value="1"/>
</dbReference>
<dbReference type="Pfam" id="PF00383">
    <property type="entry name" value="dCMP_cyt_deam_1"/>
    <property type="match status" value="1"/>
</dbReference>
<organism evidence="3 4">
    <name type="scientific">Fibrisoma montanum</name>
    <dbReference type="NCBI Taxonomy" id="2305895"/>
    <lineage>
        <taxon>Bacteria</taxon>
        <taxon>Pseudomonadati</taxon>
        <taxon>Bacteroidota</taxon>
        <taxon>Cytophagia</taxon>
        <taxon>Cytophagales</taxon>
        <taxon>Spirosomataceae</taxon>
        <taxon>Fibrisoma</taxon>
    </lineage>
</organism>
<evidence type="ECO:0000313" key="3">
    <source>
        <dbReference type="EMBL" id="RIV18249.1"/>
    </source>
</evidence>
<dbReference type="InterPro" id="IPR002125">
    <property type="entry name" value="CMP_dCMP_dom"/>
</dbReference>
<dbReference type="Gene3D" id="3.40.140.10">
    <property type="entry name" value="Cytidine Deaminase, domain 2"/>
    <property type="match status" value="1"/>
</dbReference>
<comment type="caution">
    <text evidence="3">The sequence shown here is derived from an EMBL/GenBank/DDBJ whole genome shotgun (WGS) entry which is preliminary data.</text>
</comment>
<dbReference type="InterPro" id="IPR016193">
    <property type="entry name" value="Cytidine_deaminase-like"/>
</dbReference>